<organism evidence="6 7">
    <name type="scientific">Alteromonas profundi</name>
    <dbReference type="NCBI Taxonomy" id="2696062"/>
    <lineage>
        <taxon>Bacteria</taxon>
        <taxon>Pseudomonadati</taxon>
        <taxon>Pseudomonadota</taxon>
        <taxon>Gammaproteobacteria</taxon>
        <taxon>Alteromonadales</taxon>
        <taxon>Alteromonadaceae</taxon>
        <taxon>Alteromonas/Salinimonas group</taxon>
        <taxon>Alteromonas</taxon>
    </lineage>
</organism>
<dbReference type="EMBL" id="JAAAWN010000001">
    <property type="protein sequence ID" value="NDV89788.1"/>
    <property type="molecule type" value="Genomic_DNA"/>
</dbReference>
<reference evidence="6 7" key="1">
    <citation type="submission" date="2020-01" db="EMBL/GenBank/DDBJ databases">
        <authorList>
            <person name="Chen J."/>
            <person name="Zhu S."/>
            <person name="Yang J."/>
        </authorList>
    </citation>
    <scope>NUCLEOTIDE SEQUENCE [LARGE SCALE GENOMIC DNA]</scope>
    <source>
        <strain evidence="6 7">345S023</strain>
    </source>
</reference>
<dbReference type="AlphaFoldDB" id="A0A7X5LI95"/>
<keyword evidence="2 5" id="KW-0479">Metal-binding</keyword>
<comment type="caution">
    <text evidence="6">The sequence shown here is derived from an EMBL/GenBank/DDBJ whole genome shotgun (WGS) entry which is preliminary data.</text>
</comment>
<dbReference type="GO" id="GO:0016121">
    <property type="term" value="P:carotene catabolic process"/>
    <property type="evidence" value="ECO:0007669"/>
    <property type="project" value="TreeGrafter"/>
</dbReference>
<protein>
    <submittedName>
        <fullName evidence="6">9-cis-epoxycarotenoid dioxygenase</fullName>
    </submittedName>
</protein>
<evidence type="ECO:0000256" key="5">
    <source>
        <dbReference type="PIRSR" id="PIRSR604294-1"/>
    </source>
</evidence>
<dbReference type="Pfam" id="PF03055">
    <property type="entry name" value="RPE65"/>
    <property type="match status" value="1"/>
</dbReference>
<comment type="similarity">
    <text evidence="1">Belongs to the carotenoid oxygenase family.</text>
</comment>
<keyword evidence="6" id="KW-0223">Dioxygenase</keyword>
<sequence length="495" mass="55977">MNSKMIKEYEQLDTPEWTKEEQHFHNVNPYLHGALGPTLFEHTVDSLEVLEGKVPEDLTGIYVRNGANPRFASKGPHHWFDGDGMLHTLSFKDGNASYKNRWIRTKHFNMESEAQNALWPGYAMPRPDPSSPPGSGSDFSIKDASNTDVVWHNGALLTTFYQTGIPYRVNPVTLETEGQETFNSKLPRQVSAHCKVDDATGELMFFDYNMEEPYMTYGVVDKTGQLTNFIEIPLPGARLPHDMAITENYSILMDLPLHWNQGSHGLHFFKDRPSRFAVVPRHGSTKDIQWFDASACYMYHTVNAYEENGKIIMDGCRQPDPITPRKPGDGVIERMESAGTWKDVKLYRWVFDLATGETTEEQLDDTNVEFPMINADWKTGKKYRYSYSTLMPTESLINFSGIFKFDHQTRQNQTYVFPVGSCGSETPFAPADNAVNEDDGYLISFLTYTETGESEAIILDARKVDAGPICRLKIPSRVPVGFHACWVSSDKAAGL</sequence>
<comment type="cofactor">
    <cofactor evidence="5">
        <name>Fe(2+)</name>
        <dbReference type="ChEBI" id="CHEBI:29033"/>
    </cofactor>
    <text evidence="5">Binds 1 Fe(2+) ion per subunit.</text>
</comment>
<feature type="binding site" evidence="5">
    <location>
        <position position="193"/>
    </location>
    <ligand>
        <name>Fe cation</name>
        <dbReference type="ChEBI" id="CHEBI:24875"/>
        <note>catalytic</note>
    </ligand>
</feature>
<dbReference type="GO" id="GO:0010436">
    <property type="term" value="F:carotenoid dioxygenase activity"/>
    <property type="evidence" value="ECO:0007669"/>
    <property type="project" value="TreeGrafter"/>
</dbReference>
<dbReference type="PANTHER" id="PTHR10543">
    <property type="entry name" value="BETA-CAROTENE DIOXYGENASE"/>
    <property type="match status" value="1"/>
</dbReference>
<accession>A0A7X5LI95</accession>
<gene>
    <name evidence="6" type="ORF">GTH32_01080</name>
</gene>
<dbReference type="Proteomes" id="UP000470213">
    <property type="component" value="Unassembled WGS sequence"/>
</dbReference>
<evidence type="ECO:0000313" key="6">
    <source>
        <dbReference type="EMBL" id="NDV89788.1"/>
    </source>
</evidence>
<dbReference type="GO" id="GO:0046872">
    <property type="term" value="F:metal ion binding"/>
    <property type="evidence" value="ECO:0007669"/>
    <property type="project" value="UniProtKB-KW"/>
</dbReference>
<keyword evidence="3" id="KW-0560">Oxidoreductase</keyword>
<evidence type="ECO:0000313" key="7">
    <source>
        <dbReference type="Proteomes" id="UP000470213"/>
    </source>
</evidence>
<dbReference type="RefSeq" id="WP_163083379.1">
    <property type="nucleotide sequence ID" value="NZ_JAAAWN010000001.1"/>
</dbReference>
<proteinExistence type="inferred from homology"/>
<name>A0A7X5LI95_9ALTE</name>
<feature type="binding site" evidence="5">
    <location>
        <position position="300"/>
    </location>
    <ligand>
        <name>Fe cation</name>
        <dbReference type="ChEBI" id="CHEBI:24875"/>
        <note>catalytic</note>
    </ligand>
</feature>
<feature type="binding site" evidence="5">
    <location>
        <position position="241"/>
    </location>
    <ligand>
        <name>Fe cation</name>
        <dbReference type="ChEBI" id="CHEBI:24875"/>
        <note>catalytic</note>
    </ligand>
</feature>
<evidence type="ECO:0000256" key="3">
    <source>
        <dbReference type="ARBA" id="ARBA00023002"/>
    </source>
</evidence>
<evidence type="ECO:0000256" key="2">
    <source>
        <dbReference type="ARBA" id="ARBA00022723"/>
    </source>
</evidence>
<evidence type="ECO:0000256" key="4">
    <source>
        <dbReference type="ARBA" id="ARBA00023004"/>
    </source>
</evidence>
<dbReference type="InterPro" id="IPR004294">
    <property type="entry name" value="Carotenoid_Oase"/>
</dbReference>
<evidence type="ECO:0000256" key="1">
    <source>
        <dbReference type="ARBA" id="ARBA00006787"/>
    </source>
</evidence>
<keyword evidence="7" id="KW-1185">Reference proteome</keyword>
<dbReference type="PANTHER" id="PTHR10543:SF89">
    <property type="entry name" value="CAROTENOID 9,10(9',10')-CLEAVAGE DIOXYGENASE 1"/>
    <property type="match status" value="1"/>
</dbReference>
<feature type="binding site" evidence="5">
    <location>
        <position position="483"/>
    </location>
    <ligand>
        <name>Fe cation</name>
        <dbReference type="ChEBI" id="CHEBI:24875"/>
        <note>catalytic</note>
    </ligand>
</feature>
<keyword evidence="4 5" id="KW-0408">Iron</keyword>